<sequence length="372" mass="38500">MTDTYGTDGPSTRCVKAASAQAIPGQPVAAFPITASAYHLSADETAELDTYGRGSNPTWRQLESALAQLEGATAALVFGSGMAAITAALRALTAPGATLVVPADGYYQVRAYATEYLARQGVNVVQAASGEMIDAAGHADVVLAETPANPSLDVVDLHRLGMACRARNARLIVDNTAATPLGQQPLSLGADLVVASATKALSGHSDLLCGYVAGSHPEVVDAIARERLLSGPVLGAFDAWLVLRSLGSAGLRFERQCENAGALAAMLDSHPAVAGVRYPGLPGDPAYPVATAQMRRFGGLVSAELADAAATHEFVERSELLVASTSFGGIHTSVDRRARWGDDVKAGFVRISAGIEDTDDLVADVERALHGL</sequence>
<dbReference type="NCBIfam" id="NF005758">
    <property type="entry name" value="PRK07582.1"/>
    <property type="match status" value="1"/>
</dbReference>
<keyword evidence="7" id="KW-1185">Reference proteome</keyword>
<dbReference type="EMBL" id="OY726395">
    <property type="protein sequence ID" value="CAJ1584078.1"/>
    <property type="molecule type" value="Genomic_DNA"/>
</dbReference>
<dbReference type="EC" id="4.4.1.1" evidence="6"/>
<evidence type="ECO:0000256" key="1">
    <source>
        <dbReference type="ARBA" id="ARBA00001933"/>
    </source>
</evidence>
<dbReference type="InterPro" id="IPR015421">
    <property type="entry name" value="PyrdxlP-dep_Trfase_major"/>
</dbReference>
<accession>A0ABN9P2Q8</accession>
<evidence type="ECO:0000256" key="4">
    <source>
        <dbReference type="ARBA" id="ARBA00023167"/>
    </source>
</evidence>
<dbReference type="Pfam" id="PF01053">
    <property type="entry name" value="Cys_Met_Meta_PP"/>
    <property type="match status" value="1"/>
</dbReference>
<organism evidence="6 7">
    <name type="scientific">[Mycobacterium] wendilense</name>
    <dbReference type="NCBI Taxonomy" id="3064284"/>
    <lineage>
        <taxon>Bacteria</taxon>
        <taxon>Bacillati</taxon>
        <taxon>Actinomycetota</taxon>
        <taxon>Actinomycetes</taxon>
        <taxon>Mycobacteriales</taxon>
        <taxon>Mycobacteriaceae</taxon>
        <taxon>Mycolicibacter</taxon>
    </lineage>
</organism>
<dbReference type="Gene3D" id="3.90.1150.10">
    <property type="entry name" value="Aspartate Aminotransferase, domain 1"/>
    <property type="match status" value="1"/>
</dbReference>
<dbReference type="InterPro" id="IPR000277">
    <property type="entry name" value="Cys/Met-Metab_PyrdxlP-dep_enz"/>
</dbReference>
<protein>
    <submittedName>
        <fullName evidence="6">Cystathionine gamma-lyase</fullName>
        <ecNumber evidence="6">4.4.1.1</ecNumber>
    </submittedName>
</protein>
<dbReference type="Proteomes" id="UP001190466">
    <property type="component" value="Chromosome"/>
</dbReference>
<dbReference type="InterPro" id="IPR015424">
    <property type="entry name" value="PyrdxlP-dep_Trfase"/>
</dbReference>
<dbReference type="PIRSF" id="PIRSF001434">
    <property type="entry name" value="CGS"/>
    <property type="match status" value="1"/>
</dbReference>
<dbReference type="GO" id="GO:0016829">
    <property type="term" value="F:lyase activity"/>
    <property type="evidence" value="ECO:0007669"/>
    <property type="project" value="UniProtKB-KW"/>
</dbReference>
<gene>
    <name evidence="6" type="ORF">MU0050_002979</name>
</gene>
<keyword evidence="3 5" id="KW-0663">Pyridoxal phosphate</keyword>
<dbReference type="PANTHER" id="PTHR11808">
    <property type="entry name" value="TRANS-SULFURATION ENZYME FAMILY MEMBER"/>
    <property type="match status" value="1"/>
</dbReference>
<proteinExistence type="inferred from homology"/>
<keyword evidence="4" id="KW-0028">Amino-acid biosynthesis</keyword>
<dbReference type="Gene3D" id="3.40.640.10">
    <property type="entry name" value="Type I PLP-dependent aspartate aminotransferase-like (Major domain)"/>
    <property type="match status" value="1"/>
</dbReference>
<dbReference type="PANTHER" id="PTHR11808:SF85">
    <property type="entry name" value="CYSTATHIONINE GAMMA-LYASE-RELATED"/>
    <property type="match status" value="1"/>
</dbReference>
<reference evidence="6 7" key="1">
    <citation type="submission" date="2023-08" db="EMBL/GenBank/DDBJ databases">
        <authorList>
            <person name="Folkvardsen B D."/>
            <person name="Norman A."/>
        </authorList>
    </citation>
    <scope>NUCLEOTIDE SEQUENCE [LARGE SCALE GENOMIC DNA]</scope>
    <source>
        <strain evidence="6 7">Mu0050</strain>
    </source>
</reference>
<evidence type="ECO:0000256" key="2">
    <source>
        <dbReference type="ARBA" id="ARBA00011881"/>
    </source>
</evidence>
<evidence type="ECO:0000313" key="7">
    <source>
        <dbReference type="Proteomes" id="UP001190466"/>
    </source>
</evidence>
<comment type="cofactor">
    <cofactor evidence="1 5">
        <name>pyridoxal 5'-phosphate</name>
        <dbReference type="ChEBI" id="CHEBI:597326"/>
    </cofactor>
</comment>
<name>A0ABN9P2Q8_9MYCO</name>
<comment type="subunit">
    <text evidence="2">Homotetramer.</text>
</comment>
<dbReference type="RefSeq" id="WP_316510369.1">
    <property type="nucleotide sequence ID" value="NZ_OY726395.1"/>
</dbReference>
<evidence type="ECO:0000256" key="5">
    <source>
        <dbReference type="RuleBase" id="RU362118"/>
    </source>
</evidence>
<keyword evidence="4" id="KW-0486">Methionine biosynthesis</keyword>
<evidence type="ECO:0000313" key="6">
    <source>
        <dbReference type="EMBL" id="CAJ1584078.1"/>
    </source>
</evidence>
<keyword evidence="6" id="KW-0456">Lyase</keyword>
<dbReference type="SUPFAM" id="SSF53383">
    <property type="entry name" value="PLP-dependent transferases"/>
    <property type="match status" value="1"/>
</dbReference>
<dbReference type="InterPro" id="IPR015422">
    <property type="entry name" value="PyrdxlP-dep_Trfase_small"/>
</dbReference>
<evidence type="ECO:0000256" key="3">
    <source>
        <dbReference type="ARBA" id="ARBA00022898"/>
    </source>
</evidence>
<comment type="similarity">
    <text evidence="5">Belongs to the trans-sulfuration enzymes family.</text>
</comment>